<keyword evidence="9 11" id="KW-0472">Membrane</keyword>
<feature type="domain" description="ABC transporter" evidence="12">
    <location>
        <begin position="483"/>
        <end position="715"/>
    </location>
</feature>
<dbReference type="SUPFAM" id="SSF52540">
    <property type="entry name" value="P-loop containing nucleoside triphosphate hydrolases"/>
    <property type="match status" value="2"/>
</dbReference>
<keyword evidence="7" id="KW-0067">ATP-binding</keyword>
<dbReference type="Pfam" id="PF12698">
    <property type="entry name" value="ABC2_membrane_3"/>
    <property type="match status" value="2"/>
</dbReference>
<feature type="transmembrane region" description="Helical" evidence="11">
    <location>
        <begin position="1070"/>
        <end position="1095"/>
    </location>
</feature>
<evidence type="ECO:0000313" key="13">
    <source>
        <dbReference type="EMBL" id="EGC31376.1"/>
    </source>
</evidence>
<accession>F0ZXF7</accession>
<evidence type="ECO:0000313" key="14">
    <source>
        <dbReference type="Proteomes" id="UP000001064"/>
    </source>
</evidence>
<protein>
    <recommendedName>
        <fullName evidence="12">ABC transporter domain-containing protein</fullName>
    </recommendedName>
</protein>
<dbReference type="GO" id="GO:0006869">
    <property type="term" value="P:lipid transport"/>
    <property type="evidence" value="ECO:0000318"/>
    <property type="project" value="GO_Central"/>
</dbReference>
<evidence type="ECO:0000259" key="12">
    <source>
        <dbReference type="PROSITE" id="PS50893"/>
    </source>
</evidence>
<dbReference type="GO" id="GO:0042626">
    <property type="term" value="F:ATPase-coupled transmembrane transporter activity"/>
    <property type="evidence" value="ECO:0000318"/>
    <property type="project" value="GO_Central"/>
</dbReference>
<feature type="transmembrane region" description="Helical" evidence="11">
    <location>
        <begin position="274"/>
        <end position="297"/>
    </location>
</feature>
<evidence type="ECO:0000256" key="10">
    <source>
        <dbReference type="SAM" id="MobiDB-lite"/>
    </source>
</evidence>
<dbReference type="GO" id="GO:0016887">
    <property type="term" value="F:ATP hydrolysis activity"/>
    <property type="evidence" value="ECO:0007669"/>
    <property type="project" value="InterPro"/>
</dbReference>
<feature type="transmembrane region" description="Helical" evidence="11">
    <location>
        <begin position="859"/>
        <end position="881"/>
    </location>
</feature>
<feature type="transmembrane region" description="Helical" evidence="11">
    <location>
        <begin position="368"/>
        <end position="387"/>
    </location>
</feature>
<comment type="subcellular location">
    <subcellularLocation>
        <location evidence="1">Membrane</location>
        <topology evidence="1">Multi-pass membrane protein</topology>
    </subcellularLocation>
</comment>
<dbReference type="GO" id="GO:0140359">
    <property type="term" value="F:ABC-type transporter activity"/>
    <property type="evidence" value="ECO:0007669"/>
    <property type="project" value="InterPro"/>
</dbReference>
<name>F0ZXF7_DICPU</name>
<evidence type="ECO:0000256" key="11">
    <source>
        <dbReference type="SAM" id="Phobius"/>
    </source>
</evidence>
<dbReference type="InterPro" id="IPR026082">
    <property type="entry name" value="ABCA"/>
</dbReference>
<dbReference type="VEuPathDB" id="AmoebaDB:DICPUDRAFT_40017"/>
<dbReference type="InterPro" id="IPR003593">
    <property type="entry name" value="AAA+_ATPase"/>
</dbReference>
<evidence type="ECO:0000256" key="8">
    <source>
        <dbReference type="ARBA" id="ARBA00022989"/>
    </source>
</evidence>
<dbReference type="PROSITE" id="PS00211">
    <property type="entry name" value="ABC_TRANSPORTER_1"/>
    <property type="match status" value="2"/>
</dbReference>
<evidence type="ECO:0000256" key="5">
    <source>
        <dbReference type="ARBA" id="ARBA00022737"/>
    </source>
</evidence>
<dbReference type="SMART" id="SM00382">
    <property type="entry name" value="AAA"/>
    <property type="match status" value="2"/>
</dbReference>
<dbReference type="EMBL" id="GL871258">
    <property type="protein sequence ID" value="EGC31376.1"/>
    <property type="molecule type" value="Genomic_DNA"/>
</dbReference>
<dbReference type="GO" id="GO:0016020">
    <property type="term" value="C:membrane"/>
    <property type="evidence" value="ECO:0007669"/>
    <property type="project" value="UniProtKB-SubCell"/>
</dbReference>
<dbReference type="InterPro" id="IPR013525">
    <property type="entry name" value="ABC2_TM"/>
</dbReference>
<dbReference type="InParanoid" id="F0ZXF7"/>
<dbReference type="eggNOG" id="KOG0059">
    <property type="taxonomic scope" value="Eukaryota"/>
</dbReference>
<reference evidence="14" key="1">
    <citation type="journal article" date="2011" name="Genome Biol.">
        <title>Comparative genomics of the social amoebae Dictyostelium discoideum and Dictyostelium purpureum.</title>
        <authorList>
            <consortium name="US DOE Joint Genome Institute (JGI-PGF)"/>
            <person name="Sucgang R."/>
            <person name="Kuo A."/>
            <person name="Tian X."/>
            <person name="Salerno W."/>
            <person name="Parikh A."/>
            <person name="Feasley C.L."/>
            <person name="Dalin E."/>
            <person name="Tu H."/>
            <person name="Huang E."/>
            <person name="Barry K."/>
            <person name="Lindquist E."/>
            <person name="Shapiro H."/>
            <person name="Bruce D."/>
            <person name="Schmutz J."/>
            <person name="Salamov A."/>
            <person name="Fey P."/>
            <person name="Gaudet P."/>
            <person name="Anjard C."/>
            <person name="Babu M.M."/>
            <person name="Basu S."/>
            <person name="Bushmanova Y."/>
            <person name="van der Wel H."/>
            <person name="Katoh-Kurasawa M."/>
            <person name="Dinh C."/>
            <person name="Coutinho P.M."/>
            <person name="Saito T."/>
            <person name="Elias M."/>
            <person name="Schaap P."/>
            <person name="Kay R.R."/>
            <person name="Henrissat B."/>
            <person name="Eichinger L."/>
            <person name="Rivero F."/>
            <person name="Putnam N.H."/>
            <person name="West C.M."/>
            <person name="Loomis W.F."/>
            <person name="Chisholm R.L."/>
            <person name="Shaulsky G."/>
            <person name="Strassmann J.E."/>
            <person name="Queller D.C."/>
            <person name="Kuspa A."/>
            <person name="Grigoriev I.V."/>
        </authorList>
    </citation>
    <scope>NUCLEOTIDE SEQUENCE [LARGE SCALE GENOMIC DNA]</scope>
    <source>
        <strain evidence="14">QSDP1</strain>
    </source>
</reference>
<feature type="transmembrane region" description="Helical" evidence="11">
    <location>
        <begin position="1138"/>
        <end position="1159"/>
    </location>
</feature>
<evidence type="ECO:0000256" key="9">
    <source>
        <dbReference type="ARBA" id="ARBA00023136"/>
    </source>
</evidence>
<keyword evidence="6" id="KW-0547">Nucleotide-binding</keyword>
<dbReference type="PANTHER" id="PTHR19229">
    <property type="entry name" value="ATP-BINDING CASSETTE TRANSPORTER SUBFAMILY A ABCA"/>
    <property type="match status" value="1"/>
</dbReference>
<evidence type="ECO:0000256" key="4">
    <source>
        <dbReference type="ARBA" id="ARBA00022692"/>
    </source>
</evidence>
<feature type="region of interest" description="Disordered" evidence="10">
    <location>
        <begin position="1254"/>
        <end position="1275"/>
    </location>
</feature>
<dbReference type="FunFam" id="3.40.50.300:FF:002530">
    <property type="entry name" value="ABC transporter A family member 5"/>
    <property type="match status" value="1"/>
</dbReference>
<gene>
    <name evidence="13" type="primary">ABCA6</name>
    <name evidence="13" type="ORF">DICPUDRAFT_40017</name>
</gene>
<feature type="transmembrane region" description="Helical" evidence="11">
    <location>
        <begin position="338"/>
        <end position="356"/>
    </location>
</feature>
<dbReference type="RefSeq" id="XP_003292097.1">
    <property type="nucleotide sequence ID" value="XM_003292049.1"/>
</dbReference>
<proteinExistence type="inferred from homology"/>
<feature type="transmembrane region" description="Helical" evidence="11">
    <location>
        <begin position="309"/>
        <end position="332"/>
    </location>
</feature>
<feature type="transmembrane region" description="Helical" evidence="11">
    <location>
        <begin position="1027"/>
        <end position="1049"/>
    </location>
</feature>
<dbReference type="PROSITE" id="PS50893">
    <property type="entry name" value="ABC_TRANSPORTER_2"/>
    <property type="match status" value="2"/>
</dbReference>
<dbReference type="GO" id="GO:0031288">
    <property type="term" value="P:sorocarp morphogenesis"/>
    <property type="evidence" value="ECO:0000318"/>
    <property type="project" value="GO_Central"/>
</dbReference>
<dbReference type="OMA" id="PYYCQAD"/>
<comment type="similarity">
    <text evidence="2">Belongs to the ABC transporter superfamily. ABCA family.</text>
</comment>
<feature type="transmembrane region" description="Helical" evidence="11">
    <location>
        <begin position="31"/>
        <end position="51"/>
    </location>
</feature>
<feature type="transmembrane region" description="Helical" evidence="11">
    <location>
        <begin position="407"/>
        <end position="426"/>
    </location>
</feature>
<feature type="transmembrane region" description="Helical" evidence="11">
    <location>
        <begin position="234"/>
        <end position="254"/>
    </location>
</feature>
<dbReference type="FunFam" id="3.40.50.300:FF:000298">
    <property type="entry name" value="ATP-binding cassette sub-family A member 12"/>
    <property type="match status" value="1"/>
</dbReference>
<organism evidence="13 14">
    <name type="scientific">Dictyostelium purpureum</name>
    <name type="common">Slime mold</name>
    <dbReference type="NCBI Taxonomy" id="5786"/>
    <lineage>
        <taxon>Eukaryota</taxon>
        <taxon>Amoebozoa</taxon>
        <taxon>Evosea</taxon>
        <taxon>Eumycetozoa</taxon>
        <taxon>Dictyostelia</taxon>
        <taxon>Dictyosteliales</taxon>
        <taxon>Dictyosteliaceae</taxon>
        <taxon>Dictyostelium</taxon>
    </lineage>
</organism>
<dbReference type="Pfam" id="PF00005">
    <property type="entry name" value="ABC_tran"/>
    <property type="match status" value="2"/>
</dbReference>
<keyword evidence="5" id="KW-0677">Repeat</keyword>
<evidence type="ECO:0000256" key="1">
    <source>
        <dbReference type="ARBA" id="ARBA00004141"/>
    </source>
</evidence>
<feature type="transmembrane region" description="Helical" evidence="11">
    <location>
        <begin position="1107"/>
        <end position="1126"/>
    </location>
</feature>
<dbReference type="Proteomes" id="UP000001064">
    <property type="component" value="Unassembled WGS sequence"/>
</dbReference>
<keyword evidence="3" id="KW-0813">Transport</keyword>
<dbReference type="PANTHER" id="PTHR19229:SF273">
    <property type="entry name" value="ABC TRANSPORTER A FAMILY MEMBER 6"/>
    <property type="match status" value="1"/>
</dbReference>
<dbReference type="GeneID" id="10505852"/>
<dbReference type="InterPro" id="IPR027417">
    <property type="entry name" value="P-loop_NTPase"/>
</dbReference>
<dbReference type="InterPro" id="IPR003439">
    <property type="entry name" value="ABC_transporter-like_ATP-bd"/>
</dbReference>
<dbReference type="GO" id="GO:0005524">
    <property type="term" value="F:ATP binding"/>
    <property type="evidence" value="ECO:0007669"/>
    <property type="project" value="UniProtKB-KW"/>
</dbReference>
<dbReference type="Gene3D" id="3.40.50.300">
    <property type="entry name" value="P-loop containing nucleotide triphosphate hydrolases"/>
    <property type="match status" value="2"/>
</dbReference>
<keyword evidence="8 11" id="KW-1133">Transmembrane helix</keyword>
<dbReference type="InterPro" id="IPR017871">
    <property type="entry name" value="ABC_transporter-like_CS"/>
</dbReference>
<sequence>MVVEFSGQLRTLLKKNFLIKRKNKCGICCEIVFPIVIVLIIFALLGLISAVKPNYDSYDVSDILTNKLNNNTILLYGAPETLNVEQQGVINIIKQQVEQSRKLQPNVVDSFFLEINDQTAMEQYFANHSNNIYGALWFNNSQIASQTVPFQYNIRLDSENVNDNNETTNKNGDSEIYLKENFASIQVAVDQAIFEYYGINKTLIVSGQRYPDPYTKTWQKWIDGRNGILKDAGAVFVTAAFFIFGFRLVTDLVIEKETKIREGMKMMGLNDLAYFFSWIITILSTSLPVDLIIVIIFKGSQVIYSTSWGLVIATFVLYLLTLLFLAFIFAIFFDKSKFCGLISIIIILIINIAGVFIAKGDFDPKIKLFLSIFSPIAFSCSFYTMVVRDIPEEVLSVNFNNLVTEQQAIYMLILDLVIYLFLIWYLQEVVPTEYGTKKPFYFIFSPKYWCSIASNSNIFDIESTYPNDDVELIPNDIKSKVTISIRNLRKEFSTGDGLRVAVNDLYLDMYENQIHAFLGPNGSGKSTTIGMLTGLISPTSGTALVQGNDIGSQMSKVRRSLGVCLQQDIIWNQLSVLEHLKIYASLKGITRNVEKEAEKMAIEVGLGEKIHTPAGSLSGGQKRKLCLGIAFIGRSSVVFLDECTSGMDPLSRRSVWDFLLKYKKGRTIILTTHFMDEADFLGDRIAIISYGKLRCDGSSLYLKNKFGCGYLLTCSKEIDNVDHFSTSKVTEFVHRYIPEANILSDAGTELSYRLPTSSLPVFSQFFEDFDEQLSLFGITTYGISVTTMEEVFLRIGQESNSGNAGDIYKNINSNTNNEGEGSPLLKNGISTPSSGISAGQQIKGLLIKRILTSIKDWKSLFLTIIIPLVCIICSIIIYTVMDSAQAFYNDVTTPLTMSLASFGSNNVVPIQDISLEDFNTLSSSPFFNQFKYVNQSIIFKNYLIENNINSAGAINVTTQLAQNNSVVGYNSFYNKKYLHSIPIHINLINSALLEHSTGIKIQVTSMPFQHVLSLFDLSVEGLNISSILYFNMVMLAGLALMVASFAGSIAQERTNRVKRLLYISGCKKYVYWLSNLIWDYIFAFIVVLATAIILAIVKEDFKEQFGIFFLGLILYCVATIPLGYLLSYRFTTHGKATGAIAAILFSKAIVFMIVSLNIRMQVLVNLNEGAQTAADVCDIVFSIVSPLYAYSRILALVSKFPGTTRLGSWKIDNYWSLGYGATPIIILIGHCIVWTTWILLLDYSPEIKGYFKNPKNLKSPQPPENEDSDVSNERSRIHTVSDEIVKVDSLHKLFKGKGKNGDKIAVHNTSLGIPRGQTFGLLGLNGAGKTTTLSMLCGDIMPTSGQVSINGHDLISDRSKALQNISMCPQFDALVGLLSAREHLYLYCRIKGVSENNIKNVVESFIHMMDMNRIANSSCGGYSGGNKRKLSLSIAMLGDPSVVFLDEASTGCDAVVRRYIWNVVSELSKGRSIIITTHSMEECQALCSRVTIMKDGKFTCLGSIQHVKNKFGAGYSFDVKFKREHFENGVETVLHYFPNASLLDQHDLIASFELPNEASNPVKVSRIFNTLQNDLGSILDDYSVSQTSLEQVFLKLTGASYDDRLNQNAQNHDQL</sequence>
<keyword evidence="4 11" id="KW-0812">Transmembrane</keyword>
<dbReference type="OrthoDB" id="10255969at2759"/>
<evidence type="ECO:0000256" key="6">
    <source>
        <dbReference type="ARBA" id="ARBA00022741"/>
    </source>
</evidence>
<evidence type="ECO:0000256" key="3">
    <source>
        <dbReference type="ARBA" id="ARBA00022448"/>
    </source>
</evidence>
<evidence type="ECO:0000256" key="7">
    <source>
        <dbReference type="ARBA" id="ARBA00022840"/>
    </source>
</evidence>
<evidence type="ECO:0000256" key="2">
    <source>
        <dbReference type="ARBA" id="ARBA00008869"/>
    </source>
</evidence>
<feature type="transmembrane region" description="Helical" evidence="11">
    <location>
        <begin position="1217"/>
        <end position="1240"/>
    </location>
</feature>
<dbReference type="KEGG" id="dpp:DICPUDRAFT_40017"/>
<keyword evidence="14" id="KW-1185">Reference proteome</keyword>
<dbReference type="CDD" id="cd03263">
    <property type="entry name" value="ABC_subfamily_A"/>
    <property type="match status" value="2"/>
</dbReference>
<feature type="domain" description="ABC transporter" evidence="12">
    <location>
        <begin position="1285"/>
        <end position="1520"/>
    </location>
</feature>
<dbReference type="GO" id="GO:0005319">
    <property type="term" value="F:lipid transporter activity"/>
    <property type="evidence" value="ECO:0000318"/>
    <property type="project" value="GO_Central"/>
</dbReference>